<dbReference type="RefSeq" id="WP_228881941.1">
    <property type="nucleotide sequence ID" value="NZ_CABIIK010000041.1"/>
</dbReference>
<evidence type="ECO:0000313" key="3">
    <source>
        <dbReference type="Proteomes" id="UP001163550"/>
    </source>
</evidence>
<dbReference type="InterPro" id="IPR001584">
    <property type="entry name" value="Integrase_cat-core"/>
</dbReference>
<dbReference type="EMBL" id="CP087994">
    <property type="protein sequence ID" value="UYO62123.1"/>
    <property type="molecule type" value="Genomic_DNA"/>
</dbReference>
<reference evidence="2" key="1">
    <citation type="submission" date="2021-11" db="EMBL/GenBank/DDBJ databases">
        <title>Isoprene-degrading acetogen.</title>
        <authorList>
            <person name="Yang Y."/>
            <person name="Jin H."/>
            <person name="Yan J."/>
        </authorList>
    </citation>
    <scope>NUCLEOTIDE SEQUENCE</scope>
    <source>
        <strain evidence="2">Berkeley</strain>
    </source>
</reference>
<proteinExistence type="predicted"/>
<sequence length="312" mass="38070">MKPIITEEMRFRQRVVEYAIKYDNNAKAARRYHTSRQQVQRWRKKYDGTVNSLANGSRRPHFHPNQHTQAELDLIKHNHRYHRHEGYAQVYRKLRDSGYKRSYDSMCRQIRKMKLTISHKRKSYPKSNYRKNTATYPGERVQIDVKFVPNECIGFASHHSRYYQITAIDEYSRKRYLELVNENSTYTTSEFLKRLEKNLGFKIKLVQTDNGFEFVNDTDRTQKKTRFEKQLKNLEIKHHRIRPYSPWQNGIVERSHRIDNELFYNKRRFRSYQQMEKSFKRYRKRYNNIARKILNFSTPNEIVEAYYSKNVA</sequence>
<accession>A0ABY6HC85</accession>
<dbReference type="InterPro" id="IPR055247">
    <property type="entry name" value="InsJ-like_HTH"/>
</dbReference>
<dbReference type="SUPFAM" id="SSF46689">
    <property type="entry name" value="Homeodomain-like"/>
    <property type="match status" value="1"/>
</dbReference>
<dbReference type="InterPro" id="IPR036397">
    <property type="entry name" value="RNaseH_sf"/>
</dbReference>
<evidence type="ECO:0000313" key="2">
    <source>
        <dbReference type="EMBL" id="UYO62123.1"/>
    </source>
</evidence>
<dbReference type="Proteomes" id="UP001163550">
    <property type="component" value="Chromosome"/>
</dbReference>
<dbReference type="InterPro" id="IPR012337">
    <property type="entry name" value="RNaseH-like_sf"/>
</dbReference>
<evidence type="ECO:0000259" key="1">
    <source>
        <dbReference type="PROSITE" id="PS50994"/>
    </source>
</evidence>
<name>A0ABY6HC85_9FIRM</name>
<protein>
    <submittedName>
        <fullName evidence="2">DDE-type integrase/transposase/recombinase</fullName>
    </submittedName>
</protein>
<dbReference type="Pfam" id="PF13518">
    <property type="entry name" value="HTH_28"/>
    <property type="match status" value="1"/>
</dbReference>
<keyword evidence="3" id="KW-1185">Reference proteome</keyword>
<dbReference type="SUPFAM" id="SSF53098">
    <property type="entry name" value="Ribonuclease H-like"/>
    <property type="match status" value="1"/>
</dbReference>
<organism evidence="2 3">
    <name type="scientific">Acetobacterium wieringae</name>
    <dbReference type="NCBI Taxonomy" id="52694"/>
    <lineage>
        <taxon>Bacteria</taxon>
        <taxon>Bacillati</taxon>
        <taxon>Bacillota</taxon>
        <taxon>Clostridia</taxon>
        <taxon>Eubacteriales</taxon>
        <taxon>Eubacteriaceae</taxon>
        <taxon>Acetobacterium</taxon>
    </lineage>
</organism>
<dbReference type="PANTHER" id="PTHR35004">
    <property type="entry name" value="TRANSPOSASE RV3428C-RELATED"/>
    <property type="match status" value="1"/>
</dbReference>
<dbReference type="Pfam" id="PF00665">
    <property type="entry name" value="rve"/>
    <property type="match status" value="1"/>
</dbReference>
<dbReference type="InterPro" id="IPR009057">
    <property type="entry name" value="Homeodomain-like_sf"/>
</dbReference>
<feature type="domain" description="Integrase catalytic" evidence="1">
    <location>
        <begin position="133"/>
        <end position="307"/>
    </location>
</feature>
<dbReference type="PANTHER" id="PTHR35004:SF7">
    <property type="entry name" value="INTEGRASE PROTEIN"/>
    <property type="match status" value="1"/>
</dbReference>
<dbReference type="Gene3D" id="3.30.420.10">
    <property type="entry name" value="Ribonuclease H-like superfamily/Ribonuclease H"/>
    <property type="match status" value="1"/>
</dbReference>
<dbReference type="PROSITE" id="PS50994">
    <property type="entry name" value="INTEGRASE"/>
    <property type="match status" value="1"/>
</dbReference>
<gene>
    <name evidence="2" type="ORF">LNN31_15235</name>
</gene>